<dbReference type="PANTHER" id="PTHR32552">
    <property type="entry name" value="FERRICHROME IRON RECEPTOR-RELATED"/>
    <property type="match status" value="1"/>
</dbReference>
<dbReference type="Pfam" id="PF07715">
    <property type="entry name" value="Plug"/>
    <property type="match status" value="1"/>
</dbReference>
<dbReference type="NCBIfam" id="TIGR01783">
    <property type="entry name" value="TonB-siderophor"/>
    <property type="match status" value="1"/>
</dbReference>
<dbReference type="PANTHER" id="PTHR32552:SF68">
    <property type="entry name" value="FERRICHROME OUTER MEMBRANE TRANSPORTER_PHAGE RECEPTOR"/>
    <property type="match status" value="1"/>
</dbReference>
<evidence type="ECO:0000256" key="16">
    <source>
        <dbReference type="SAM" id="SignalP"/>
    </source>
</evidence>
<dbReference type="SUPFAM" id="SSF56935">
    <property type="entry name" value="Porins"/>
    <property type="match status" value="1"/>
</dbReference>
<evidence type="ECO:0000256" key="15">
    <source>
        <dbReference type="RuleBase" id="RU003357"/>
    </source>
</evidence>
<proteinExistence type="inferred from homology"/>
<evidence type="ECO:0000256" key="6">
    <source>
        <dbReference type="ARBA" id="ARBA00022692"/>
    </source>
</evidence>
<evidence type="ECO:0000313" key="20">
    <source>
        <dbReference type="Proteomes" id="UP000029553"/>
    </source>
</evidence>
<evidence type="ECO:0000256" key="10">
    <source>
        <dbReference type="ARBA" id="ARBA00023077"/>
    </source>
</evidence>
<protein>
    <submittedName>
        <fullName evidence="19">Ligand-gated channel protein</fullName>
    </submittedName>
</protein>
<keyword evidence="11 14" id="KW-0472">Membrane</keyword>
<name>A0A096HFP5_COMTE</name>
<keyword evidence="13 14" id="KW-0998">Cell outer membrane</keyword>
<keyword evidence="6 14" id="KW-0812">Transmembrane</keyword>
<dbReference type="GO" id="GO:0015344">
    <property type="term" value="F:siderophore uptake transmembrane transporter activity"/>
    <property type="evidence" value="ECO:0007669"/>
    <property type="project" value="TreeGrafter"/>
</dbReference>
<evidence type="ECO:0000256" key="3">
    <source>
        <dbReference type="ARBA" id="ARBA00022448"/>
    </source>
</evidence>
<feature type="signal peptide" evidence="16">
    <location>
        <begin position="1"/>
        <end position="42"/>
    </location>
</feature>
<dbReference type="InterPro" id="IPR012910">
    <property type="entry name" value="Plug_dom"/>
</dbReference>
<keyword evidence="10 15" id="KW-0798">TonB box</keyword>
<dbReference type="CDD" id="cd01347">
    <property type="entry name" value="ligand_gated_channel"/>
    <property type="match status" value="1"/>
</dbReference>
<evidence type="ECO:0000256" key="12">
    <source>
        <dbReference type="ARBA" id="ARBA00023170"/>
    </source>
</evidence>
<comment type="caution">
    <text evidence="19">The sequence shown here is derived from an EMBL/GenBank/DDBJ whole genome shotgun (WGS) entry which is preliminary data.</text>
</comment>
<dbReference type="Gene3D" id="2.170.130.10">
    <property type="entry name" value="TonB-dependent receptor, plug domain"/>
    <property type="match status" value="1"/>
</dbReference>
<dbReference type="AlphaFoldDB" id="A0A096HFP5"/>
<feature type="domain" description="TonB-dependent receptor plug" evidence="18">
    <location>
        <begin position="95"/>
        <end position="193"/>
    </location>
</feature>
<dbReference type="Pfam" id="PF00593">
    <property type="entry name" value="TonB_dep_Rec_b-barrel"/>
    <property type="match status" value="1"/>
</dbReference>
<evidence type="ECO:0000256" key="9">
    <source>
        <dbReference type="ARBA" id="ARBA00023065"/>
    </source>
</evidence>
<dbReference type="GO" id="GO:0038023">
    <property type="term" value="F:signaling receptor activity"/>
    <property type="evidence" value="ECO:0007669"/>
    <property type="project" value="InterPro"/>
</dbReference>
<evidence type="ECO:0000259" key="18">
    <source>
        <dbReference type="Pfam" id="PF07715"/>
    </source>
</evidence>
<dbReference type="PROSITE" id="PS52016">
    <property type="entry name" value="TONB_DEPENDENT_REC_3"/>
    <property type="match status" value="1"/>
</dbReference>
<evidence type="ECO:0000256" key="14">
    <source>
        <dbReference type="PROSITE-ProRule" id="PRU01360"/>
    </source>
</evidence>
<keyword evidence="3 14" id="KW-0813">Transport</keyword>
<dbReference type="EMBL" id="AWOR01000058">
    <property type="protein sequence ID" value="KGH27692.1"/>
    <property type="molecule type" value="Genomic_DNA"/>
</dbReference>
<dbReference type="Proteomes" id="UP000029553">
    <property type="component" value="Unassembled WGS sequence"/>
</dbReference>
<dbReference type="InterPro" id="IPR037066">
    <property type="entry name" value="Plug_dom_sf"/>
</dbReference>
<keyword evidence="9" id="KW-0406">Ion transport</keyword>
<gene>
    <name evidence="19" type="ORF">P353_17830</name>
</gene>
<dbReference type="PROSITE" id="PS51257">
    <property type="entry name" value="PROKAR_LIPOPROTEIN"/>
    <property type="match status" value="1"/>
</dbReference>
<feature type="domain" description="TonB-dependent receptor-like beta-barrel" evidence="17">
    <location>
        <begin position="268"/>
        <end position="710"/>
    </location>
</feature>
<evidence type="ECO:0000259" key="17">
    <source>
        <dbReference type="Pfam" id="PF00593"/>
    </source>
</evidence>
<keyword evidence="8" id="KW-0408">Iron</keyword>
<dbReference type="InterPro" id="IPR039426">
    <property type="entry name" value="TonB-dep_rcpt-like"/>
</dbReference>
<evidence type="ECO:0000256" key="8">
    <source>
        <dbReference type="ARBA" id="ARBA00023004"/>
    </source>
</evidence>
<feature type="chain" id="PRO_5001919907" evidence="16">
    <location>
        <begin position="43"/>
        <end position="741"/>
    </location>
</feature>
<dbReference type="InterPro" id="IPR000531">
    <property type="entry name" value="Beta-barrel_TonB"/>
</dbReference>
<accession>A0A096HFP5</accession>
<reference evidence="19 20" key="1">
    <citation type="submission" date="2013-09" db="EMBL/GenBank/DDBJ databases">
        <title>High correlation between genotypes and phenotypes of environmental bacteria Comamonas testosteroni strains.</title>
        <authorList>
            <person name="Liu L."/>
            <person name="Zhu W."/>
            <person name="Xia X."/>
            <person name="Xu B."/>
            <person name="Luo M."/>
            <person name="Wang G."/>
        </authorList>
    </citation>
    <scope>NUCLEOTIDE SEQUENCE [LARGE SCALE GENOMIC DNA]</scope>
    <source>
        <strain evidence="19 20">JL40</strain>
    </source>
</reference>
<organism evidence="19 20">
    <name type="scientific">Comamonas testosteroni</name>
    <name type="common">Pseudomonas testosteroni</name>
    <dbReference type="NCBI Taxonomy" id="285"/>
    <lineage>
        <taxon>Bacteria</taxon>
        <taxon>Pseudomonadati</taxon>
        <taxon>Pseudomonadota</taxon>
        <taxon>Betaproteobacteria</taxon>
        <taxon>Burkholderiales</taxon>
        <taxon>Comamonadaceae</taxon>
        <taxon>Comamonas</taxon>
    </lineage>
</organism>
<comment type="similarity">
    <text evidence="2 14 15">Belongs to the TonB-dependent receptor family.</text>
</comment>
<dbReference type="Gene3D" id="2.40.170.20">
    <property type="entry name" value="TonB-dependent receptor, beta-barrel domain"/>
    <property type="match status" value="1"/>
</dbReference>
<evidence type="ECO:0000256" key="2">
    <source>
        <dbReference type="ARBA" id="ARBA00009810"/>
    </source>
</evidence>
<evidence type="ECO:0000256" key="1">
    <source>
        <dbReference type="ARBA" id="ARBA00004571"/>
    </source>
</evidence>
<dbReference type="InterPro" id="IPR036942">
    <property type="entry name" value="Beta-barrel_TonB_sf"/>
</dbReference>
<evidence type="ECO:0000256" key="13">
    <source>
        <dbReference type="ARBA" id="ARBA00023237"/>
    </source>
</evidence>
<keyword evidence="12" id="KW-0675">Receptor</keyword>
<dbReference type="FunFam" id="2.170.130.10:FF:000001">
    <property type="entry name" value="Catecholate siderophore TonB-dependent receptor"/>
    <property type="match status" value="1"/>
</dbReference>
<keyword evidence="5" id="KW-0410">Iron transport</keyword>
<dbReference type="InterPro" id="IPR010105">
    <property type="entry name" value="TonB_sidphr_rcpt"/>
</dbReference>
<evidence type="ECO:0000256" key="4">
    <source>
        <dbReference type="ARBA" id="ARBA00022452"/>
    </source>
</evidence>
<evidence type="ECO:0000256" key="7">
    <source>
        <dbReference type="ARBA" id="ARBA00022729"/>
    </source>
</evidence>
<evidence type="ECO:0000256" key="11">
    <source>
        <dbReference type="ARBA" id="ARBA00023136"/>
    </source>
</evidence>
<evidence type="ECO:0000256" key="5">
    <source>
        <dbReference type="ARBA" id="ARBA00022496"/>
    </source>
</evidence>
<sequence length="741" mass="81540">MVIVRDHLFDNSTMNHPFPGVPSRASLTLLSALACLSLGSQAQTSLPAPSADGSAEVMLAPVTVQDSLAGETATGPVTGFVARRAISATKTDTPLIETPQSISVVTRDQFEAQGVTTLRETTRYTAGINSSYFDNRVDSFKARGGDVSQYQDGLLRTYGTYNNIKVEPYTLERVEFLRGPSSVLYGQGSVGGVLNLTSKRPQAERMREVQIQLGSHGRKQIASDMTGAMDEEGKWLYRLVAVGRDSNTQVDHVKDDRVVIAPSLTYRPSTDTSLTLQALYQKDRSGSITQFFPWQGTRLPSPYGQIPTRTFISEPGWDKYDSENKSFGYLFSHRLNSQWTLRQNLRRTISEVDYRTLYTSFAANAATGRPARPVFDANGRTVQRDAVWQINGGRMLLVDTQLEGLLQTGEVQHQLLAGMDWQRNTSNQSNWRGPGTALDVYNPVYGTFTPPSASQLVRAPNVAQRQLGFYLQDQLRWGPWTATVGLRHDKAKTETEGRPAAAADDSATTKRLGVTYQAGGGWAPYVSYTESFQPLGGVDFYGTPFKPQRGKQLEAGVKWIPEGKGISGYAAVYGLREQNRKTNDPANPLNSLQLGEVKTQGFEAELIASLARNWDWTLAYAYTDAKISRSNAGDQGQRVAAVSRHMASSWLMHRFAAQGRGGWSVGAGVRYLGPQWSGTSAIDTPSSLLADAMVAYDAGDWRLALHANNIGDKVVITQCLSRGDCFYGERRNFLLTATYRY</sequence>
<keyword evidence="4 14" id="KW-1134">Transmembrane beta strand</keyword>
<dbReference type="GO" id="GO:0015891">
    <property type="term" value="P:siderophore transport"/>
    <property type="evidence" value="ECO:0007669"/>
    <property type="project" value="InterPro"/>
</dbReference>
<dbReference type="GO" id="GO:0009279">
    <property type="term" value="C:cell outer membrane"/>
    <property type="evidence" value="ECO:0007669"/>
    <property type="project" value="UniProtKB-SubCell"/>
</dbReference>
<keyword evidence="7 16" id="KW-0732">Signal</keyword>
<comment type="subcellular location">
    <subcellularLocation>
        <location evidence="1 14">Cell outer membrane</location>
        <topology evidence="1 14">Multi-pass membrane protein</topology>
    </subcellularLocation>
</comment>
<evidence type="ECO:0000313" key="19">
    <source>
        <dbReference type="EMBL" id="KGH27692.1"/>
    </source>
</evidence>